<evidence type="ECO:0000313" key="2">
    <source>
        <dbReference type="Proteomes" id="UP000305401"/>
    </source>
</evidence>
<evidence type="ECO:0000313" key="1">
    <source>
        <dbReference type="EMBL" id="THG49607.1"/>
    </source>
</evidence>
<comment type="caution">
    <text evidence="1">The sequence shown here is derived from an EMBL/GenBank/DDBJ whole genome shotgun (WGS) entry which is preliminary data.</text>
</comment>
<accession>A0AC61S540</accession>
<dbReference type="EMBL" id="SSTG01000077">
    <property type="protein sequence ID" value="THG49607.1"/>
    <property type="molecule type" value="Genomic_DNA"/>
</dbReference>
<sequence>MAKIYPDLTQLIGNTPLVETRKLEQQLSLKARIIAKIEYFNPGSSVKDRIALAMIEAAEKAGQIKPGAMIIEPTSGNTGIGLAWIASVKGYRLTLTMPETMSLERRKLLSALGATLVLTPGAEGMTGAIKKAEQLQSENPGSIILQQFSNTANPDAHTHTTAREIWEDTDHNIDIFVASVGTGGTLSGTARGLKQYNPAIKAVGVEPAGSPVLSGGKPGPHKIQGIGAGFIPGNYDASVVDEIIQVGDADAMATSRLLAKEEGLLVGISSGAAFHAAIELAKRDENAGKTIVVILPDSGERYLSTELFTPLA</sequence>
<dbReference type="EC" id="2.5.1.47" evidence="1"/>
<organism evidence="1 2">
    <name type="scientific">Muribaculum caecicola</name>
    <dbReference type="NCBI Taxonomy" id="3038144"/>
    <lineage>
        <taxon>Bacteria</taxon>
        <taxon>Pseudomonadati</taxon>
        <taxon>Bacteroidota</taxon>
        <taxon>Bacteroidia</taxon>
        <taxon>Bacteroidales</taxon>
        <taxon>Muribaculaceae</taxon>
        <taxon>Muribaculum</taxon>
    </lineage>
</organism>
<keyword evidence="1" id="KW-0808">Transferase</keyword>
<protein>
    <submittedName>
        <fullName evidence="1">Cysteine synthase A</fullName>
        <ecNumber evidence="1">2.5.1.47</ecNumber>
    </submittedName>
</protein>
<reference evidence="1" key="1">
    <citation type="submission" date="2019-04" db="EMBL/GenBank/DDBJ databases">
        <title>Microbes associate with the intestines of laboratory mice.</title>
        <authorList>
            <person name="Navarre W."/>
            <person name="Wong E."/>
            <person name="Huang K.C."/>
            <person name="Tropini C."/>
            <person name="Ng K."/>
            <person name="Yu B."/>
        </authorList>
    </citation>
    <scope>NUCLEOTIDE SEQUENCE</scope>
    <source>
        <strain evidence="1">NM86_A22</strain>
    </source>
</reference>
<keyword evidence="2" id="KW-1185">Reference proteome</keyword>
<dbReference type="Proteomes" id="UP000305401">
    <property type="component" value="Unassembled WGS sequence"/>
</dbReference>
<name>A0AC61S540_9BACT</name>
<proteinExistence type="predicted"/>
<gene>
    <name evidence="1" type="primary">cysK</name>
    <name evidence="1" type="ORF">E5990_06905</name>
</gene>